<dbReference type="InterPro" id="IPR034457">
    <property type="entry name" value="Organic_radical-activating"/>
</dbReference>
<keyword evidence="3" id="KW-0004">4Fe-4S</keyword>
<dbReference type="PROSITE" id="PS51918">
    <property type="entry name" value="RADICAL_SAM"/>
    <property type="match status" value="1"/>
</dbReference>
<evidence type="ECO:0000313" key="10">
    <source>
        <dbReference type="EMBL" id="PIE31431.1"/>
    </source>
</evidence>
<name>A0A2G6K6Y1_9BACT</name>
<evidence type="ECO:0000256" key="2">
    <source>
        <dbReference type="ARBA" id="ARBA00009777"/>
    </source>
</evidence>
<feature type="domain" description="Radical SAM core" evidence="9">
    <location>
        <begin position="29"/>
        <end position="308"/>
    </location>
</feature>
<dbReference type="PANTHER" id="PTHR30352:SF4">
    <property type="entry name" value="PYRUVATE FORMATE-LYASE 2-ACTIVATING ENZYME"/>
    <property type="match status" value="1"/>
</dbReference>
<dbReference type="GO" id="GO:0051539">
    <property type="term" value="F:4 iron, 4 sulfur cluster binding"/>
    <property type="evidence" value="ECO:0007669"/>
    <property type="project" value="UniProtKB-KW"/>
</dbReference>
<dbReference type="NCBIfam" id="TIGR02494">
    <property type="entry name" value="PFLE_PFLC"/>
    <property type="match status" value="1"/>
</dbReference>
<keyword evidence="5" id="KW-0479">Metal-binding</keyword>
<evidence type="ECO:0000259" key="9">
    <source>
        <dbReference type="PROSITE" id="PS51918"/>
    </source>
</evidence>
<dbReference type="AlphaFoldDB" id="A0A2G6K6Y1"/>
<dbReference type="InterPro" id="IPR012839">
    <property type="entry name" value="Organic_radical_activase"/>
</dbReference>
<keyword evidence="7" id="KW-0408">Iron</keyword>
<dbReference type="Pfam" id="PF04055">
    <property type="entry name" value="Radical_SAM"/>
    <property type="match status" value="1"/>
</dbReference>
<evidence type="ECO:0000256" key="5">
    <source>
        <dbReference type="ARBA" id="ARBA00022723"/>
    </source>
</evidence>
<dbReference type="InterPro" id="IPR058240">
    <property type="entry name" value="rSAM_sf"/>
</dbReference>
<gene>
    <name evidence="10" type="ORF">CSA56_18315</name>
</gene>
<accession>A0A2G6K6Y1</accession>
<dbReference type="InterPro" id="IPR007197">
    <property type="entry name" value="rSAM"/>
</dbReference>
<keyword evidence="8" id="KW-0411">Iron-sulfur</keyword>
<dbReference type="GO" id="GO:0016491">
    <property type="term" value="F:oxidoreductase activity"/>
    <property type="evidence" value="ECO:0007669"/>
    <property type="project" value="UniProtKB-KW"/>
</dbReference>
<keyword evidence="6" id="KW-0560">Oxidoreductase</keyword>
<evidence type="ECO:0000256" key="6">
    <source>
        <dbReference type="ARBA" id="ARBA00023002"/>
    </source>
</evidence>
<comment type="caution">
    <text evidence="10">The sequence shown here is derived from an EMBL/GenBank/DDBJ whole genome shotgun (WGS) entry which is preliminary data.</text>
</comment>
<dbReference type="Proteomes" id="UP000230821">
    <property type="component" value="Unassembled WGS sequence"/>
</dbReference>
<evidence type="ECO:0000256" key="4">
    <source>
        <dbReference type="ARBA" id="ARBA00022691"/>
    </source>
</evidence>
<dbReference type="EMBL" id="PDSK01000146">
    <property type="protein sequence ID" value="PIE31431.1"/>
    <property type="molecule type" value="Genomic_DNA"/>
</dbReference>
<dbReference type="Gene3D" id="3.20.20.70">
    <property type="entry name" value="Aldolase class I"/>
    <property type="match status" value="1"/>
</dbReference>
<evidence type="ECO:0000256" key="8">
    <source>
        <dbReference type="ARBA" id="ARBA00023014"/>
    </source>
</evidence>
<dbReference type="CDD" id="cd01335">
    <property type="entry name" value="Radical_SAM"/>
    <property type="match status" value="1"/>
</dbReference>
<proteinExistence type="inferred from homology"/>
<comment type="similarity">
    <text evidence="2">Belongs to the organic radical-activating enzymes family.</text>
</comment>
<dbReference type="PANTHER" id="PTHR30352">
    <property type="entry name" value="PYRUVATE FORMATE-LYASE-ACTIVATING ENZYME"/>
    <property type="match status" value="1"/>
</dbReference>
<dbReference type="SFLD" id="SFLDS00029">
    <property type="entry name" value="Radical_SAM"/>
    <property type="match status" value="1"/>
</dbReference>
<evidence type="ECO:0000256" key="1">
    <source>
        <dbReference type="ARBA" id="ARBA00001966"/>
    </source>
</evidence>
<evidence type="ECO:0000256" key="3">
    <source>
        <dbReference type="ARBA" id="ARBA00022485"/>
    </source>
</evidence>
<evidence type="ECO:0000313" key="11">
    <source>
        <dbReference type="Proteomes" id="UP000230821"/>
    </source>
</evidence>
<evidence type="ECO:0000256" key="7">
    <source>
        <dbReference type="ARBA" id="ARBA00023004"/>
    </source>
</evidence>
<dbReference type="GO" id="GO:0046872">
    <property type="term" value="F:metal ion binding"/>
    <property type="evidence" value="ECO:0007669"/>
    <property type="project" value="UniProtKB-KW"/>
</dbReference>
<reference evidence="10 11" key="1">
    <citation type="submission" date="2017-10" db="EMBL/GenBank/DDBJ databases">
        <title>Novel microbial diversity and functional potential in the marine mammal oral microbiome.</title>
        <authorList>
            <person name="Dudek N.K."/>
            <person name="Sun C.L."/>
            <person name="Burstein D."/>
            <person name="Kantor R.S."/>
            <person name="Aliaga Goltsman D.S."/>
            <person name="Bik E.M."/>
            <person name="Thomas B.C."/>
            <person name="Banfield J.F."/>
            <person name="Relman D.A."/>
        </authorList>
    </citation>
    <scope>NUCLEOTIDE SEQUENCE [LARGE SCALE GENOMIC DNA]</scope>
    <source>
        <strain evidence="10">DOLJORAL78_47_16</strain>
    </source>
</reference>
<dbReference type="PIRSF" id="PIRSF000371">
    <property type="entry name" value="PFL_act_enz"/>
    <property type="match status" value="1"/>
</dbReference>
<keyword evidence="4" id="KW-0949">S-adenosyl-L-methionine</keyword>
<dbReference type="SFLD" id="SFLDG01066">
    <property type="entry name" value="organic_radical-activating_enz"/>
    <property type="match status" value="1"/>
</dbReference>
<sequence length="313" mass="35397">MMNILSSLERKHYEQIRGYIFDIQRYSVHDGPGLRTNVFFKGCPLRCAWCSNPESQQLQPQLALLARQCMRCDLFVKSCASSWQHDHSHGWNSEYEAKYRERAAVCPTGAMHWIGEERTAGDVFAEVRRDKPFYNDGGGMTLSGGDAVMQPQMAEALLRLAKAEGISTAIETCGQCRWEVWQALLPYLDHILFDVKHVDSEVHRKFTGVGNQLILSNLQQLMAKDAPLTIRIPLIPGCNASEADLRNIIDVLLSMNQLIRHIDVLPYHTFGKTKYAALGRQYPWEQYARLTDEELTSLCQVVASYGMSVNIGG</sequence>
<dbReference type="InterPro" id="IPR013785">
    <property type="entry name" value="Aldolase_TIM"/>
</dbReference>
<comment type="cofactor">
    <cofactor evidence="1">
        <name>[4Fe-4S] cluster</name>
        <dbReference type="ChEBI" id="CHEBI:49883"/>
    </cofactor>
</comment>
<dbReference type="InterPro" id="IPR001989">
    <property type="entry name" value="Radical_activat_CS"/>
</dbReference>
<dbReference type="PROSITE" id="PS01087">
    <property type="entry name" value="RADICAL_ACTIVATING"/>
    <property type="match status" value="1"/>
</dbReference>
<organism evidence="10 11">
    <name type="scientific">candidate division KSB3 bacterium</name>
    <dbReference type="NCBI Taxonomy" id="2044937"/>
    <lineage>
        <taxon>Bacteria</taxon>
        <taxon>candidate division KSB3</taxon>
    </lineage>
</organism>
<protein>
    <recommendedName>
        <fullName evidence="9">Radical SAM core domain-containing protein</fullName>
    </recommendedName>
</protein>
<dbReference type="SFLD" id="SFLDG01118">
    <property type="entry name" value="activating_enzymes__group_2"/>
    <property type="match status" value="1"/>
</dbReference>
<dbReference type="InterPro" id="IPR040074">
    <property type="entry name" value="BssD/PflA/YjjW"/>
</dbReference>
<dbReference type="SUPFAM" id="SSF102114">
    <property type="entry name" value="Radical SAM enzymes"/>
    <property type="match status" value="1"/>
</dbReference>